<dbReference type="PRINTS" id="PR00301">
    <property type="entry name" value="HEATSHOCK70"/>
</dbReference>
<dbReference type="EMBL" id="WSEK01000005">
    <property type="protein sequence ID" value="MVQ52077.1"/>
    <property type="molecule type" value="Genomic_DNA"/>
</dbReference>
<dbReference type="GO" id="GO:0005524">
    <property type="term" value="F:ATP binding"/>
    <property type="evidence" value="ECO:0007669"/>
    <property type="project" value="UniProtKB-UniRule"/>
</dbReference>
<dbReference type="GO" id="GO:0016491">
    <property type="term" value="F:oxidoreductase activity"/>
    <property type="evidence" value="ECO:0007669"/>
    <property type="project" value="InterPro"/>
</dbReference>
<dbReference type="Pfam" id="PF07992">
    <property type="entry name" value="Pyr_redox_2"/>
    <property type="match status" value="1"/>
</dbReference>
<dbReference type="InterPro" id="IPR013126">
    <property type="entry name" value="Hsp_70_fam"/>
</dbReference>
<organism evidence="11 12">
    <name type="scientific">Nocardioides agri</name>
    <dbReference type="NCBI Taxonomy" id="2682843"/>
    <lineage>
        <taxon>Bacteria</taxon>
        <taxon>Bacillati</taxon>
        <taxon>Actinomycetota</taxon>
        <taxon>Actinomycetes</taxon>
        <taxon>Propionibacteriales</taxon>
        <taxon>Nocardioidaceae</taxon>
        <taxon>Nocardioides</taxon>
    </lineage>
</organism>
<dbReference type="InterPro" id="IPR036188">
    <property type="entry name" value="FAD/NAD-bd_sf"/>
</dbReference>
<name>A0A6L6XZK9_9ACTN</name>
<accession>A0A6L6XZK9</accession>
<dbReference type="GO" id="GO:0051082">
    <property type="term" value="F:unfolded protein binding"/>
    <property type="evidence" value="ECO:0007669"/>
    <property type="project" value="InterPro"/>
</dbReference>
<comment type="similarity">
    <text evidence="2 8 9">Belongs to the heat shock protein 70 family.</text>
</comment>
<dbReference type="InterPro" id="IPR029047">
    <property type="entry name" value="HSP70_peptide-bd_sf"/>
</dbReference>
<keyword evidence="6 8" id="KW-0346">Stress response</keyword>
<feature type="domain" description="FAD/NAD(P)-binding" evidence="10">
    <location>
        <begin position="493"/>
        <end position="663"/>
    </location>
</feature>
<dbReference type="CDD" id="cd10234">
    <property type="entry name" value="ASKHA_NBD_HSP70_DnaK-like"/>
    <property type="match status" value="1"/>
</dbReference>
<evidence type="ECO:0000256" key="6">
    <source>
        <dbReference type="ARBA" id="ARBA00023016"/>
    </source>
</evidence>
<evidence type="ECO:0000256" key="5">
    <source>
        <dbReference type="ARBA" id="ARBA00022840"/>
    </source>
</evidence>
<dbReference type="SUPFAM" id="SSF53067">
    <property type="entry name" value="Actin-like ATPase domain"/>
    <property type="match status" value="2"/>
</dbReference>
<dbReference type="FunFam" id="3.30.420.40:FF:000004">
    <property type="entry name" value="Molecular chaperone DnaK"/>
    <property type="match status" value="1"/>
</dbReference>
<dbReference type="NCBIfam" id="NF001413">
    <property type="entry name" value="PRK00290.1"/>
    <property type="match status" value="1"/>
</dbReference>
<evidence type="ECO:0000256" key="8">
    <source>
        <dbReference type="HAMAP-Rule" id="MF_00332"/>
    </source>
</evidence>
<dbReference type="PANTHER" id="PTHR19375">
    <property type="entry name" value="HEAT SHOCK PROTEIN 70KDA"/>
    <property type="match status" value="1"/>
</dbReference>
<evidence type="ECO:0000256" key="1">
    <source>
        <dbReference type="ARBA" id="ARBA00002290"/>
    </source>
</evidence>
<sequence length="680" mass="73101">MGRAVGIDLGTTNSVIAAMEGGQPQVIPNAEGNRTTPSVVGFLENGERLVGQMARRQAILNPKGTIYSAKRFIGRKYDEVSSELSAVSFDVVAGPDGAARFEVNGKLYAPEEISAQVLRKLVEDAGKFLGERVTEAVITVPAHFSDAQRQATKDAGKIAGLDVLRIINEPTAAALAYGMDKLENETVLVFDLGGGTFDVSILTVGEGVVEVRSTAGDRHLGGDDFDRRVVDYLADDFKKSNGIDLRDDSQALQRLFEAAEKAKVELSAVTQTSVNLPFVTADASGPKHLNVNLMRSTFEQLTADLVERCRGPVKQAMEDAKVTADDIDEVILVGGSTRIPAVQALVRRLTGGKDPNMTVNPDEVVAIGAAVQAAIIKGDVKDVLLLDVTPLSLGLETMGGVMTKVIERNTTIPARRTEIFSTAEDNQSAVDVVVLQGERERAGDNRVLARFRLENIRPAPRGVPQIEVTFDIDANGILHVSARDKDTEGSSVYYAATEFEARLCRREPVTVVGGGNSAGQAACFLARRSPVVNLVIRHDDLGRDMSRYLADRVEQSARIKIWRNSEVCELVGDEALDAVLLRDLHTGAEERVTTTALFVLIGAAPHTSWLQGEIPLDAKGYVLTRPAADCSDGLFQTSRPGVFAVGDVRSGSVKRVASAVGEGSVAIRHVHEFLEAEGRR</sequence>
<dbReference type="PROSITE" id="PS00297">
    <property type="entry name" value="HSP70_1"/>
    <property type="match status" value="1"/>
</dbReference>
<dbReference type="FunFam" id="3.90.640.10:FF:000003">
    <property type="entry name" value="Molecular chaperone DnaK"/>
    <property type="match status" value="1"/>
</dbReference>
<dbReference type="GO" id="GO:0140662">
    <property type="term" value="F:ATP-dependent protein folding chaperone"/>
    <property type="evidence" value="ECO:0007669"/>
    <property type="project" value="InterPro"/>
</dbReference>
<evidence type="ECO:0000256" key="4">
    <source>
        <dbReference type="ARBA" id="ARBA00022741"/>
    </source>
</evidence>
<feature type="modified residue" description="Phosphothreonine; by autocatalysis" evidence="8">
    <location>
        <position position="196"/>
    </location>
</feature>
<dbReference type="InterPro" id="IPR012725">
    <property type="entry name" value="Chaperone_DnaK"/>
</dbReference>
<dbReference type="PROSITE" id="PS01036">
    <property type="entry name" value="HSP70_3"/>
    <property type="match status" value="1"/>
</dbReference>
<evidence type="ECO:0000256" key="2">
    <source>
        <dbReference type="ARBA" id="ARBA00007381"/>
    </source>
</evidence>
<dbReference type="NCBIfam" id="TIGR02350">
    <property type="entry name" value="prok_dnaK"/>
    <property type="match status" value="1"/>
</dbReference>
<dbReference type="InterPro" id="IPR043129">
    <property type="entry name" value="ATPase_NBD"/>
</dbReference>
<evidence type="ECO:0000313" key="12">
    <source>
        <dbReference type="Proteomes" id="UP000473525"/>
    </source>
</evidence>
<gene>
    <name evidence="8 11" type="primary">dnaK</name>
    <name evidence="11" type="ORF">GON03_23085</name>
</gene>
<dbReference type="Gene3D" id="3.30.420.40">
    <property type="match status" value="2"/>
</dbReference>
<evidence type="ECO:0000256" key="7">
    <source>
        <dbReference type="ARBA" id="ARBA00023186"/>
    </source>
</evidence>
<dbReference type="Proteomes" id="UP000473525">
    <property type="component" value="Unassembled WGS sequence"/>
</dbReference>
<comment type="caution">
    <text evidence="11">The sequence shown here is derived from an EMBL/GenBank/DDBJ whole genome shotgun (WGS) entry which is preliminary data.</text>
</comment>
<dbReference type="RefSeq" id="WP_157347185.1">
    <property type="nucleotide sequence ID" value="NZ_WSEK01000005.1"/>
</dbReference>
<dbReference type="InterPro" id="IPR023753">
    <property type="entry name" value="FAD/NAD-binding_dom"/>
</dbReference>
<comment type="function">
    <text evidence="1 8">Acts as a chaperone.</text>
</comment>
<dbReference type="SUPFAM" id="SSF100920">
    <property type="entry name" value="Heat shock protein 70kD (HSP70), peptide-binding domain"/>
    <property type="match status" value="1"/>
</dbReference>
<evidence type="ECO:0000313" key="11">
    <source>
        <dbReference type="EMBL" id="MVQ52077.1"/>
    </source>
</evidence>
<comment type="induction">
    <text evidence="8">By stress conditions e.g. heat shock.</text>
</comment>
<reference evidence="11 12" key="1">
    <citation type="submission" date="2019-12" db="EMBL/GenBank/DDBJ databases">
        <authorList>
            <person name="Huq M.A."/>
        </authorList>
    </citation>
    <scope>NUCLEOTIDE SEQUENCE [LARGE SCALE GENOMIC DNA]</scope>
    <source>
        <strain evidence="11 12">MAH-18</strain>
    </source>
</reference>
<keyword evidence="12" id="KW-1185">Reference proteome</keyword>
<dbReference type="Gene3D" id="3.90.640.10">
    <property type="entry name" value="Actin, Chain A, domain 4"/>
    <property type="match status" value="1"/>
</dbReference>
<dbReference type="SUPFAM" id="SSF51905">
    <property type="entry name" value="FAD/NAD(P)-binding domain"/>
    <property type="match status" value="1"/>
</dbReference>
<protein>
    <recommendedName>
        <fullName evidence="8">Chaperone protein DnaK</fullName>
    </recommendedName>
    <alternativeName>
        <fullName evidence="8">HSP70</fullName>
    </alternativeName>
    <alternativeName>
        <fullName evidence="8">Heat shock 70 kDa protein</fullName>
    </alternativeName>
    <alternativeName>
        <fullName evidence="8">Heat shock protein 70</fullName>
    </alternativeName>
</protein>
<dbReference type="Gene3D" id="3.50.50.60">
    <property type="entry name" value="FAD/NAD(P)-binding domain"/>
    <property type="match status" value="1"/>
</dbReference>
<evidence type="ECO:0000256" key="3">
    <source>
        <dbReference type="ARBA" id="ARBA00022553"/>
    </source>
</evidence>
<dbReference type="PROSITE" id="PS00329">
    <property type="entry name" value="HSP70_2"/>
    <property type="match status" value="1"/>
</dbReference>
<evidence type="ECO:0000259" key="10">
    <source>
        <dbReference type="Pfam" id="PF07992"/>
    </source>
</evidence>
<dbReference type="Pfam" id="PF00012">
    <property type="entry name" value="HSP70"/>
    <property type="match status" value="1"/>
</dbReference>
<keyword evidence="3 8" id="KW-0597">Phosphoprotein</keyword>
<dbReference type="HAMAP" id="MF_00332">
    <property type="entry name" value="DnaK"/>
    <property type="match status" value="1"/>
</dbReference>
<dbReference type="Gene3D" id="2.60.34.10">
    <property type="entry name" value="Substrate Binding Domain Of DNAk, Chain A, domain 1"/>
    <property type="match status" value="1"/>
</dbReference>
<keyword evidence="4 8" id="KW-0547">Nucleotide-binding</keyword>
<dbReference type="AlphaFoldDB" id="A0A6L6XZK9"/>
<keyword evidence="7 8" id="KW-0143">Chaperone</keyword>
<proteinExistence type="evidence at transcript level"/>
<dbReference type="InterPro" id="IPR018181">
    <property type="entry name" value="Heat_shock_70_CS"/>
</dbReference>
<evidence type="ECO:0000256" key="9">
    <source>
        <dbReference type="RuleBase" id="RU003322"/>
    </source>
</evidence>
<keyword evidence="5 8" id="KW-0067">ATP-binding</keyword>